<dbReference type="RefSeq" id="WP_379812805.1">
    <property type="nucleotide sequence ID" value="NZ_JBHUDZ010000018.1"/>
</dbReference>
<evidence type="ECO:0000313" key="2">
    <source>
        <dbReference type="Proteomes" id="UP001597138"/>
    </source>
</evidence>
<dbReference type="Proteomes" id="UP001597138">
    <property type="component" value="Unassembled WGS sequence"/>
</dbReference>
<name>A0ABW4HIT3_9FLAO</name>
<evidence type="ECO:0000313" key="1">
    <source>
        <dbReference type="EMBL" id="MFD1605067.1"/>
    </source>
</evidence>
<keyword evidence="2" id="KW-1185">Reference proteome</keyword>
<gene>
    <name evidence="1" type="ORF">ACFSC2_20180</name>
</gene>
<accession>A0ABW4HIT3</accession>
<protein>
    <submittedName>
        <fullName evidence="1">Uncharacterized protein</fullName>
    </submittedName>
</protein>
<comment type="caution">
    <text evidence="1">The sequence shown here is derived from an EMBL/GenBank/DDBJ whole genome shotgun (WGS) entry which is preliminary data.</text>
</comment>
<organism evidence="1 2">
    <name type="scientific">Flavobacterium artemisiae</name>
    <dbReference type="NCBI Taxonomy" id="2126556"/>
    <lineage>
        <taxon>Bacteria</taxon>
        <taxon>Pseudomonadati</taxon>
        <taxon>Bacteroidota</taxon>
        <taxon>Flavobacteriia</taxon>
        <taxon>Flavobacteriales</taxon>
        <taxon>Flavobacteriaceae</taxon>
        <taxon>Flavobacterium</taxon>
    </lineage>
</organism>
<reference evidence="2" key="1">
    <citation type="journal article" date="2019" name="Int. J. Syst. Evol. Microbiol.">
        <title>The Global Catalogue of Microorganisms (GCM) 10K type strain sequencing project: providing services to taxonomists for standard genome sequencing and annotation.</title>
        <authorList>
            <consortium name="The Broad Institute Genomics Platform"/>
            <consortium name="The Broad Institute Genome Sequencing Center for Infectious Disease"/>
            <person name="Wu L."/>
            <person name="Ma J."/>
        </authorList>
    </citation>
    <scope>NUCLEOTIDE SEQUENCE [LARGE SCALE GENOMIC DNA]</scope>
    <source>
        <strain evidence="2">CCUG 70865</strain>
    </source>
</reference>
<proteinExistence type="predicted"/>
<sequence length="117" mass="14184">MISLLKENPVYKYTLNCKDCLGEIHWVKSKSFSQEAKKNFKEYLEEQDIDRNKYNGRYKDAIFYELTENRGSERSFSRWIFLKDGTFILWELKGSFLMDFPKDSFKERGYICKEIKF</sequence>
<dbReference type="EMBL" id="JBHUDZ010000018">
    <property type="protein sequence ID" value="MFD1605067.1"/>
    <property type="molecule type" value="Genomic_DNA"/>
</dbReference>